<dbReference type="OrthoDB" id="538223at2759"/>
<protein>
    <submittedName>
        <fullName evidence="5">WD40 repeat-like protein</fullName>
    </submittedName>
</protein>
<dbReference type="PANTHER" id="PTHR44129">
    <property type="entry name" value="WD REPEAT-CONTAINING PROTEIN POP1"/>
    <property type="match status" value="1"/>
</dbReference>
<evidence type="ECO:0000256" key="1">
    <source>
        <dbReference type="ARBA" id="ARBA00022574"/>
    </source>
</evidence>
<dbReference type="CDD" id="cd00200">
    <property type="entry name" value="WD40"/>
    <property type="match status" value="2"/>
</dbReference>
<feature type="repeat" description="WD" evidence="3">
    <location>
        <begin position="1041"/>
        <end position="1082"/>
    </location>
</feature>
<dbReference type="Gene3D" id="3.40.50.300">
    <property type="entry name" value="P-loop containing nucleotide triphosphate hydrolases"/>
    <property type="match status" value="1"/>
</dbReference>
<dbReference type="InterPro" id="IPR015943">
    <property type="entry name" value="WD40/YVTN_repeat-like_dom_sf"/>
</dbReference>
<keyword evidence="6" id="KW-1185">Reference proteome</keyword>
<feature type="repeat" description="WD" evidence="3">
    <location>
        <begin position="912"/>
        <end position="953"/>
    </location>
</feature>
<dbReference type="PROSITE" id="PS50082">
    <property type="entry name" value="WD_REPEATS_2"/>
    <property type="match status" value="13"/>
</dbReference>
<name>A0A4V4HB99_DENBC</name>
<evidence type="ECO:0000256" key="2">
    <source>
        <dbReference type="ARBA" id="ARBA00022737"/>
    </source>
</evidence>
<feature type="repeat" description="WD" evidence="3">
    <location>
        <begin position="611"/>
        <end position="652"/>
    </location>
</feature>
<feature type="repeat" description="WD" evidence="3">
    <location>
        <begin position="1084"/>
        <end position="1125"/>
    </location>
</feature>
<feature type="repeat" description="WD" evidence="3">
    <location>
        <begin position="826"/>
        <end position="867"/>
    </location>
</feature>
<feature type="repeat" description="WD" evidence="3">
    <location>
        <begin position="697"/>
        <end position="738"/>
    </location>
</feature>
<keyword evidence="1 3" id="KW-0853">WD repeat</keyword>
<dbReference type="InterPro" id="IPR036322">
    <property type="entry name" value="WD40_repeat_dom_sf"/>
</dbReference>
<feature type="repeat" description="WD" evidence="3">
    <location>
        <begin position="654"/>
        <end position="695"/>
    </location>
</feature>
<evidence type="ECO:0000313" key="6">
    <source>
        <dbReference type="Proteomes" id="UP000297245"/>
    </source>
</evidence>
<dbReference type="SUPFAM" id="SSF50978">
    <property type="entry name" value="WD40 repeat-like"/>
    <property type="match status" value="2"/>
</dbReference>
<dbReference type="SUPFAM" id="SSF50998">
    <property type="entry name" value="Quinoprotein alcohol dehydrogenase-like"/>
    <property type="match status" value="1"/>
</dbReference>
<dbReference type="InterPro" id="IPR019775">
    <property type="entry name" value="WD40_repeat_CS"/>
</dbReference>
<dbReference type="PRINTS" id="PR00320">
    <property type="entry name" value="GPROTEINBRPT"/>
</dbReference>
<proteinExistence type="predicted"/>
<gene>
    <name evidence="5" type="ORF">K435DRAFT_699995</name>
</gene>
<accession>A0A4V4HB99</accession>
<dbReference type="Proteomes" id="UP000297245">
    <property type="component" value="Unassembled WGS sequence"/>
</dbReference>
<feature type="repeat" description="WD" evidence="3">
    <location>
        <begin position="955"/>
        <end position="996"/>
    </location>
</feature>
<feature type="repeat" description="WD" evidence="3">
    <location>
        <begin position="740"/>
        <end position="781"/>
    </location>
</feature>
<dbReference type="SMART" id="SM00320">
    <property type="entry name" value="WD40"/>
    <property type="match status" value="13"/>
</dbReference>
<keyword evidence="2" id="KW-0677">Repeat</keyword>
<dbReference type="PROSITE" id="PS50294">
    <property type="entry name" value="WD_REPEATS_REGION"/>
    <property type="match status" value="13"/>
</dbReference>
<dbReference type="Pfam" id="PF00400">
    <property type="entry name" value="WD40"/>
    <property type="match status" value="13"/>
</dbReference>
<dbReference type="InterPro" id="IPR050349">
    <property type="entry name" value="WD_LIS1/nudF_dynein_reg"/>
</dbReference>
<reference evidence="5 6" key="1">
    <citation type="journal article" date="2019" name="Nat. Ecol. Evol.">
        <title>Megaphylogeny resolves global patterns of mushroom evolution.</title>
        <authorList>
            <person name="Varga T."/>
            <person name="Krizsan K."/>
            <person name="Foldi C."/>
            <person name="Dima B."/>
            <person name="Sanchez-Garcia M."/>
            <person name="Sanchez-Ramirez S."/>
            <person name="Szollosi G.J."/>
            <person name="Szarkandi J.G."/>
            <person name="Papp V."/>
            <person name="Albert L."/>
            <person name="Andreopoulos W."/>
            <person name="Angelini C."/>
            <person name="Antonin V."/>
            <person name="Barry K.W."/>
            <person name="Bougher N.L."/>
            <person name="Buchanan P."/>
            <person name="Buyck B."/>
            <person name="Bense V."/>
            <person name="Catcheside P."/>
            <person name="Chovatia M."/>
            <person name="Cooper J."/>
            <person name="Damon W."/>
            <person name="Desjardin D."/>
            <person name="Finy P."/>
            <person name="Geml J."/>
            <person name="Haridas S."/>
            <person name="Hughes K."/>
            <person name="Justo A."/>
            <person name="Karasinski D."/>
            <person name="Kautmanova I."/>
            <person name="Kiss B."/>
            <person name="Kocsube S."/>
            <person name="Kotiranta H."/>
            <person name="LaButti K.M."/>
            <person name="Lechner B.E."/>
            <person name="Liimatainen K."/>
            <person name="Lipzen A."/>
            <person name="Lukacs Z."/>
            <person name="Mihaltcheva S."/>
            <person name="Morgado L.N."/>
            <person name="Niskanen T."/>
            <person name="Noordeloos M.E."/>
            <person name="Ohm R.A."/>
            <person name="Ortiz-Santana B."/>
            <person name="Ovrebo C."/>
            <person name="Racz N."/>
            <person name="Riley R."/>
            <person name="Savchenko A."/>
            <person name="Shiryaev A."/>
            <person name="Soop K."/>
            <person name="Spirin V."/>
            <person name="Szebenyi C."/>
            <person name="Tomsovsky M."/>
            <person name="Tulloss R.E."/>
            <person name="Uehling J."/>
            <person name="Grigoriev I.V."/>
            <person name="Vagvolgyi C."/>
            <person name="Papp T."/>
            <person name="Martin F.M."/>
            <person name="Miettinen O."/>
            <person name="Hibbett D.S."/>
            <person name="Nagy L.G."/>
        </authorList>
    </citation>
    <scope>NUCLEOTIDE SEQUENCE [LARGE SCALE GENOMIC DNA]</scope>
    <source>
        <strain evidence="5 6">CBS 962.96</strain>
    </source>
</reference>
<feature type="repeat" description="WD" evidence="3">
    <location>
        <begin position="783"/>
        <end position="824"/>
    </location>
</feature>
<evidence type="ECO:0000313" key="5">
    <source>
        <dbReference type="EMBL" id="THU78455.1"/>
    </source>
</evidence>
<dbReference type="InterPro" id="IPR027417">
    <property type="entry name" value="P-loop_NTPase"/>
</dbReference>
<evidence type="ECO:0000256" key="3">
    <source>
        <dbReference type="PROSITE-ProRule" id="PRU00221"/>
    </source>
</evidence>
<feature type="repeat" description="WD" evidence="3">
    <location>
        <begin position="998"/>
        <end position="1039"/>
    </location>
</feature>
<dbReference type="InterPro" id="IPR001680">
    <property type="entry name" value="WD40_rpt"/>
</dbReference>
<sequence length="1197" mass="131774">MFDIGNGHAREGCTPGTREKILKDIEEWADGVSSVQTLGYWICGMAGTGKSTIAKSVCDTMKSRKMLAASFFCSRQFPECRDHSKIIPTVVYQMAQFSPSFGRELVTILEGNPDIVSKPPNEQLKLLLIEPWIKVVSTEGVHPFSPVIIIDALDECENIESVLSALIPGIQNQRMPGLKFLLTSRPENHIYRHLNAPRPLLAESQVEKMYLHNVEESLVQADIAIYLSYKLQDLNIAQADMNKLIKSSGKLFIYAATLVKYIYDPDFPDLASSKVQEMTSMGSSPDKNQTQDLDELYSTILKKAIPERLTPSRRKDYLGIIHTIITAGRPLTCSIISELLGMQQNIVEATISRMQSVLYVSDHLIYTFHASFADYIVTGDRSGGMYCDEIEQHTLLSHATLSHINNLRFNICDLPSSFLADKDVPGIEGRLKNISDTLDYACTFWGYHIARSNRNKTLMKGLENFLENKSVFWIEAMNLMQKLSVCQENIDYVLQNLKNDSGYELRTKIIDVKYVIELCLLSGSVVEATPHIYLSILPFSSEWLMNKIKLQNVMKVEYRVMRREAIYTWKTTSAIKSINLSCDGKTLLSGDDDGNIKLWDLFSGKEVDISIEGHYVKVNSVAFSADGTRIASGSDDSTIRMWDTATGGQIGDPLQGHDDCLNSVAFSADGTRIVSGSDDKTIRLWDTATGAQIGDPLQGHDDYVSSVAFSADDKRIVSGSGDKTIRLWDTATGGQIGDPLQGHDHSVNSVAFSADGTRIVSGSVDKTIRLWDTATGTQIGDPLQGHDYAVNSVEFSADGTRIVSGSSDSTIRLWDTATGAQIGNPLQGHDGWVNSVAFSADGTRIVSGSDDSTIRLWDTAKGDQIGDHLQGHDDWVNSVAFSTDGTRIASGSGDKTLRLWDTATGGQIGDPLQDHDNWVNSVAFSADGTRIVSGSSDKTIRLWDTATGGQIGDPFQGHDDWVNSVAFSTDGTRIVSGSYDKTIRVWDTGTGGQIRDPFQGHSHSVNSVAFSADGTRIVSGSLDHTIRLWDTATGAQIGDPLQGHDDWVNSVAFSADGTRIVSGSDDKTIRLWDTATGAQIGDPLQGHDNWVNSVAFSSDGTRIVSGSEDRTIRLWHAATDVQTQQSHVHFPHTNWTLSEDGWIHFPGQFQGVFWIPQQYRVLLWRSQNTCLISKSGYNKISFGECVYGENWTKCVAT</sequence>
<organism evidence="5 6">
    <name type="scientific">Dendrothele bispora (strain CBS 962.96)</name>
    <dbReference type="NCBI Taxonomy" id="1314807"/>
    <lineage>
        <taxon>Eukaryota</taxon>
        <taxon>Fungi</taxon>
        <taxon>Dikarya</taxon>
        <taxon>Basidiomycota</taxon>
        <taxon>Agaricomycotina</taxon>
        <taxon>Agaricomycetes</taxon>
        <taxon>Agaricomycetidae</taxon>
        <taxon>Agaricales</taxon>
        <taxon>Agaricales incertae sedis</taxon>
        <taxon>Dendrothele</taxon>
    </lineage>
</organism>
<dbReference type="EMBL" id="ML180189">
    <property type="protein sequence ID" value="THU78455.1"/>
    <property type="molecule type" value="Genomic_DNA"/>
</dbReference>
<dbReference type="PROSITE" id="PS00678">
    <property type="entry name" value="WD_REPEATS_1"/>
    <property type="match status" value="10"/>
</dbReference>
<feature type="domain" description="Nephrocystin 3-like N-terminal" evidence="4">
    <location>
        <begin position="16"/>
        <end position="185"/>
    </location>
</feature>
<dbReference type="AlphaFoldDB" id="A0A4V4HB99"/>
<dbReference type="Gene3D" id="2.130.10.10">
    <property type="entry name" value="YVTN repeat-like/Quinoprotein amine dehydrogenase"/>
    <property type="match status" value="6"/>
</dbReference>
<evidence type="ECO:0000259" key="4">
    <source>
        <dbReference type="Pfam" id="PF24883"/>
    </source>
</evidence>
<dbReference type="InterPro" id="IPR011047">
    <property type="entry name" value="Quinoprotein_ADH-like_sf"/>
</dbReference>
<dbReference type="Pfam" id="PF24883">
    <property type="entry name" value="NPHP3_N"/>
    <property type="match status" value="1"/>
</dbReference>
<feature type="repeat" description="WD" evidence="3">
    <location>
        <begin position="869"/>
        <end position="910"/>
    </location>
</feature>
<feature type="repeat" description="WD" evidence="3">
    <location>
        <begin position="572"/>
        <end position="609"/>
    </location>
</feature>
<dbReference type="InterPro" id="IPR056884">
    <property type="entry name" value="NPHP3-like_N"/>
</dbReference>
<dbReference type="InterPro" id="IPR020472">
    <property type="entry name" value="WD40_PAC1"/>
</dbReference>
<dbReference type="SUPFAM" id="SSF52540">
    <property type="entry name" value="P-loop containing nucleoside triphosphate hydrolases"/>
    <property type="match status" value="1"/>
</dbReference>